<accession>A0ABR0QUL2</accession>
<dbReference type="CDD" id="cd09272">
    <property type="entry name" value="RNase_HI_RT_Ty1"/>
    <property type="match status" value="1"/>
</dbReference>
<evidence type="ECO:0008006" key="3">
    <source>
        <dbReference type="Google" id="ProtNLM"/>
    </source>
</evidence>
<reference evidence="1 2" key="1">
    <citation type="submission" date="2023-03" db="EMBL/GenBank/DDBJ databases">
        <title>WGS of Gossypium arboreum.</title>
        <authorList>
            <person name="Yu D."/>
        </authorList>
    </citation>
    <scope>NUCLEOTIDE SEQUENCE [LARGE SCALE GENOMIC DNA]</scope>
    <source>
        <tissue evidence="1">Leaf</tissue>
    </source>
</reference>
<proteinExistence type="predicted"/>
<evidence type="ECO:0000313" key="1">
    <source>
        <dbReference type="EMBL" id="KAK5843010.1"/>
    </source>
</evidence>
<comment type="caution">
    <text evidence="1">The sequence shown here is derived from an EMBL/GenBank/DDBJ whole genome shotgun (WGS) entry which is preliminary data.</text>
</comment>
<keyword evidence="2" id="KW-1185">Reference proteome</keyword>
<dbReference type="Proteomes" id="UP001358586">
    <property type="component" value="Chromosome 2"/>
</dbReference>
<sequence>MLILILLETLIKEDLSQVEYMAIIEACKEAIWLKGFFGELHKDLHINTVFYDSQSVIFLMKDQIFHKRTKHIDVRYLFVRDIIACGDIVVRKVSTHENPTDMMTKSLPITKLEHCLDLVAVYC</sequence>
<protein>
    <recommendedName>
        <fullName evidence="3">Retrovirus-related Pol polyprotein from transposon TNT 1-94</fullName>
    </recommendedName>
</protein>
<name>A0ABR0QUL2_GOSAR</name>
<gene>
    <name evidence="1" type="ORF">PVK06_005437</name>
</gene>
<dbReference type="EMBL" id="JARKNE010000002">
    <property type="protein sequence ID" value="KAK5843010.1"/>
    <property type="molecule type" value="Genomic_DNA"/>
</dbReference>
<organism evidence="1 2">
    <name type="scientific">Gossypium arboreum</name>
    <name type="common">Tree cotton</name>
    <name type="synonym">Gossypium nanking</name>
    <dbReference type="NCBI Taxonomy" id="29729"/>
    <lineage>
        <taxon>Eukaryota</taxon>
        <taxon>Viridiplantae</taxon>
        <taxon>Streptophyta</taxon>
        <taxon>Embryophyta</taxon>
        <taxon>Tracheophyta</taxon>
        <taxon>Spermatophyta</taxon>
        <taxon>Magnoliopsida</taxon>
        <taxon>eudicotyledons</taxon>
        <taxon>Gunneridae</taxon>
        <taxon>Pentapetalae</taxon>
        <taxon>rosids</taxon>
        <taxon>malvids</taxon>
        <taxon>Malvales</taxon>
        <taxon>Malvaceae</taxon>
        <taxon>Malvoideae</taxon>
        <taxon>Gossypium</taxon>
    </lineage>
</organism>
<evidence type="ECO:0000313" key="2">
    <source>
        <dbReference type="Proteomes" id="UP001358586"/>
    </source>
</evidence>